<dbReference type="PANTHER" id="PTHR33112">
    <property type="entry name" value="DOMAIN PROTEIN, PUTATIVE-RELATED"/>
    <property type="match status" value="1"/>
</dbReference>
<dbReference type="EMBL" id="PDLN01000014">
    <property type="protein sequence ID" value="RDW66611.1"/>
    <property type="molecule type" value="Genomic_DNA"/>
</dbReference>
<accession>A0A3D8QY55</accession>
<comment type="caution">
    <text evidence="2">The sequence shown here is derived from an EMBL/GenBank/DDBJ whole genome shotgun (WGS) entry which is preliminary data.</text>
</comment>
<feature type="domain" description="Heterokaryon incompatibility" evidence="1">
    <location>
        <begin position="243"/>
        <end position="402"/>
    </location>
</feature>
<organism evidence="2 3">
    <name type="scientific">Coleophoma crateriformis</name>
    <dbReference type="NCBI Taxonomy" id="565419"/>
    <lineage>
        <taxon>Eukaryota</taxon>
        <taxon>Fungi</taxon>
        <taxon>Dikarya</taxon>
        <taxon>Ascomycota</taxon>
        <taxon>Pezizomycotina</taxon>
        <taxon>Leotiomycetes</taxon>
        <taxon>Helotiales</taxon>
        <taxon>Dermateaceae</taxon>
        <taxon>Coleophoma</taxon>
    </lineage>
</organism>
<protein>
    <recommendedName>
        <fullName evidence="1">Heterokaryon incompatibility domain-containing protein</fullName>
    </recommendedName>
</protein>
<evidence type="ECO:0000313" key="2">
    <source>
        <dbReference type="EMBL" id="RDW66611.1"/>
    </source>
</evidence>
<dbReference type="Pfam" id="PF06985">
    <property type="entry name" value="HET"/>
    <property type="match status" value="1"/>
</dbReference>
<proteinExistence type="predicted"/>
<dbReference type="OrthoDB" id="5125733at2759"/>
<keyword evidence="3" id="KW-1185">Reference proteome</keyword>
<gene>
    <name evidence="2" type="ORF">BP5796_09360</name>
</gene>
<evidence type="ECO:0000313" key="3">
    <source>
        <dbReference type="Proteomes" id="UP000256328"/>
    </source>
</evidence>
<name>A0A3D8QY55_9HELO</name>
<dbReference type="PANTHER" id="PTHR33112:SF8">
    <property type="entry name" value="HETEROKARYON INCOMPATIBILITY DOMAIN-CONTAINING PROTEIN"/>
    <property type="match status" value="1"/>
</dbReference>
<dbReference type="InterPro" id="IPR010730">
    <property type="entry name" value="HET"/>
</dbReference>
<evidence type="ECO:0000259" key="1">
    <source>
        <dbReference type="Pfam" id="PF06985"/>
    </source>
</evidence>
<sequence length="693" mass="79017">MEINDYELLSSSQGFLEKVKANADRGGDIWTVIEERRKEIEVLTYPQGLCTLCKSLRVKRIILNNDSEDIILESFIEGQSCHSIDEQQFYAVHCELCRLFFTSAGDVMADRHFRMQRHALSPEVSQPKMQLRNRNGQAWVMYLGGEPCTGIGINTYIQSNLDYLSDELASTFSKFGFGEYTAIPKDPISDTCVSTVTGWIETCINEHKDCRRKPNLPMPTRLVDVLSQPEPFLVEHYPVLTPYTALSYCWGEDTSLQPFKTTSQNISSHLKMITLMDLPQTMIDAILITRSLGVQFIWIDALCLIQGSDIEDDNSDDSVCQHDQYKGDWDRESLFMKAYYGNAYVTISALDCRNSHDKMLKERKPDPVVELEACRLLFAPRRPWNQIIRQAPLTSRAWTFQERLLSNRILYYSGQEILWECCTCSRREKTANSFASNRSVSEIIDNAQFSGELGREDTMLKIWFANADEQNVLRMWKAIVALYTQRSLTHISDRLVALSGIAAAFQQTGNTRYLAGLWMEDASSLLWVPQVKLITKLNIYVAPTWSWASFPGRVLLETIDMTYSEIIDTKIIPSATEQDSSFPLGQVLPGSRITIRAFFVPLNLARLQHCASKHTLDWPLHEPRDLAAIWIGSQIAQQEAHFILIMKVNNASPLDIEGHWIRVGVGKTKDHKLMDLAKDWLFHGAKIAEIILI</sequence>
<reference evidence="2 3" key="1">
    <citation type="journal article" date="2018" name="IMA Fungus">
        <title>IMA Genome-F 9: Draft genome sequence of Annulohypoxylon stygium, Aspergillus mulundensis, Berkeleyomyces basicola (syn. Thielaviopsis basicola), Ceratocystis smalleyi, two Cercospora beticola strains, Coleophoma cylindrospora, Fusarium fracticaudum, Phialophora cf. hyalina, and Morchella septimelata.</title>
        <authorList>
            <person name="Wingfield B.D."/>
            <person name="Bills G.F."/>
            <person name="Dong Y."/>
            <person name="Huang W."/>
            <person name="Nel W.J."/>
            <person name="Swalarsk-Parry B.S."/>
            <person name="Vaghefi N."/>
            <person name="Wilken P.M."/>
            <person name="An Z."/>
            <person name="de Beer Z.W."/>
            <person name="De Vos L."/>
            <person name="Chen L."/>
            <person name="Duong T.A."/>
            <person name="Gao Y."/>
            <person name="Hammerbacher A."/>
            <person name="Kikkert J.R."/>
            <person name="Li Y."/>
            <person name="Li H."/>
            <person name="Li K."/>
            <person name="Li Q."/>
            <person name="Liu X."/>
            <person name="Ma X."/>
            <person name="Naidoo K."/>
            <person name="Pethybridge S.J."/>
            <person name="Sun J."/>
            <person name="Steenkamp E.T."/>
            <person name="van der Nest M.A."/>
            <person name="van Wyk S."/>
            <person name="Wingfield M.J."/>
            <person name="Xiong C."/>
            <person name="Yue Q."/>
            <person name="Zhang X."/>
        </authorList>
    </citation>
    <scope>NUCLEOTIDE SEQUENCE [LARGE SCALE GENOMIC DNA]</scope>
    <source>
        <strain evidence="2 3">BP5796</strain>
    </source>
</reference>
<dbReference type="AlphaFoldDB" id="A0A3D8QY55"/>
<dbReference type="Proteomes" id="UP000256328">
    <property type="component" value="Unassembled WGS sequence"/>
</dbReference>